<dbReference type="EMBL" id="QMFB01000033">
    <property type="protein sequence ID" value="RAV12493.1"/>
    <property type="molecule type" value="Genomic_DNA"/>
</dbReference>
<evidence type="ECO:0008006" key="5">
    <source>
        <dbReference type="Google" id="ProtNLM"/>
    </source>
</evidence>
<dbReference type="PANTHER" id="PTHR43649">
    <property type="entry name" value="ARABINOSE-BINDING PROTEIN-RELATED"/>
    <property type="match status" value="1"/>
</dbReference>
<feature type="signal peptide" evidence="2">
    <location>
        <begin position="1"/>
        <end position="20"/>
    </location>
</feature>
<sequence>MSKRNKLLALSLSLMAVVFAGCSGGASPDASAVPGASADNKGGASPEAKDGGKTEQTELRILWWGSQDRHDMTLKVLDLFQKKYPNIKVTPEFTGWDGYWDKLSVQISGGNAPDVIQMSYAYLSDYVNRQAMLDLTGQGIGFDGIEDSTLSTGKLNGKLYAVPAGISSYAMLYDPAMLEKANIKLPEQPTWDDYEKMGQQIKDKLGREGIVLMDESGNIDILNLYVRQKGMAFFSGNKLGFTEQALTEYFNYWTKLRKAGTVASGALTASFAGGTIEKSPIVTGKTPFTMFSMNQYVSYFGMANRPLELALTPRQPDGKEANYLIPSMYWSVYSKSKHTKEAAMLIDFLTNDVEAGKIQGVNRGVPISSKIRDAIKPQLSETDKKQIAYIDKITKIAVPADVIEPKGAAEVRNLLVSVTQEMQFDKKTPEQAAQDFIKKANDILEKAK</sequence>
<reference evidence="3 4" key="1">
    <citation type="journal article" date="2009" name="Int. J. Syst. Evol. Microbiol.">
        <title>Paenibacillus contaminans sp. nov., isolated from a contaminated laboratory plate.</title>
        <authorList>
            <person name="Chou J.H."/>
            <person name="Lee J.H."/>
            <person name="Lin M.C."/>
            <person name="Chang P.S."/>
            <person name="Arun A.B."/>
            <person name="Young C.C."/>
            <person name="Chen W.M."/>
        </authorList>
    </citation>
    <scope>NUCLEOTIDE SEQUENCE [LARGE SCALE GENOMIC DNA]</scope>
    <source>
        <strain evidence="3 4">CKOBP-6</strain>
    </source>
</reference>
<dbReference type="Proteomes" id="UP000250369">
    <property type="component" value="Unassembled WGS sequence"/>
</dbReference>
<dbReference type="RefSeq" id="WP_113035636.1">
    <property type="nucleotide sequence ID" value="NZ_QMFB01000033.1"/>
</dbReference>
<dbReference type="AlphaFoldDB" id="A0A329M1C6"/>
<dbReference type="PROSITE" id="PS51257">
    <property type="entry name" value="PROKAR_LIPOPROTEIN"/>
    <property type="match status" value="1"/>
</dbReference>
<evidence type="ECO:0000313" key="3">
    <source>
        <dbReference type="EMBL" id="RAV12493.1"/>
    </source>
</evidence>
<keyword evidence="2" id="KW-0732">Signal</keyword>
<evidence type="ECO:0000256" key="1">
    <source>
        <dbReference type="SAM" id="MobiDB-lite"/>
    </source>
</evidence>
<gene>
    <name evidence="3" type="ORF">DQG23_34765</name>
</gene>
<keyword evidence="4" id="KW-1185">Reference proteome</keyword>
<feature type="region of interest" description="Disordered" evidence="1">
    <location>
        <begin position="30"/>
        <end position="54"/>
    </location>
</feature>
<organism evidence="3 4">
    <name type="scientific">Paenibacillus contaminans</name>
    <dbReference type="NCBI Taxonomy" id="450362"/>
    <lineage>
        <taxon>Bacteria</taxon>
        <taxon>Bacillati</taxon>
        <taxon>Bacillota</taxon>
        <taxon>Bacilli</taxon>
        <taxon>Bacillales</taxon>
        <taxon>Paenibacillaceae</taxon>
        <taxon>Paenibacillus</taxon>
    </lineage>
</organism>
<feature type="chain" id="PRO_5038368409" description="Sugar ABC transporter substrate-binding protein" evidence="2">
    <location>
        <begin position="21"/>
        <end position="448"/>
    </location>
</feature>
<evidence type="ECO:0000313" key="4">
    <source>
        <dbReference type="Proteomes" id="UP000250369"/>
    </source>
</evidence>
<comment type="caution">
    <text evidence="3">The sequence shown here is derived from an EMBL/GenBank/DDBJ whole genome shotgun (WGS) entry which is preliminary data.</text>
</comment>
<dbReference type="Pfam" id="PF13416">
    <property type="entry name" value="SBP_bac_8"/>
    <property type="match status" value="1"/>
</dbReference>
<dbReference type="InterPro" id="IPR006059">
    <property type="entry name" value="SBP"/>
</dbReference>
<protein>
    <recommendedName>
        <fullName evidence="5">Sugar ABC transporter substrate-binding protein</fullName>
    </recommendedName>
</protein>
<dbReference type="Gene3D" id="3.40.190.10">
    <property type="entry name" value="Periplasmic binding protein-like II"/>
    <property type="match status" value="2"/>
</dbReference>
<proteinExistence type="predicted"/>
<name>A0A329M1C6_9BACL</name>
<dbReference type="SUPFAM" id="SSF53850">
    <property type="entry name" value="Periplasmic binding protein-like II"/>
    <property type="match status" value="1"/>
</dbReference>
<accession>A0A329M1C6</accession>
<evidence type="ECO:0000256" key="2">
    <source>
        <dbReference type="SAM" id="SignalP"/>
    </source>
</evidence>
<dbReference type="PANTHER" id="PTHR43649:SF11">
    <property type="entry name" value="ABC TRANSPORTER SUBSTRATE-BINDING PROTEIN YESO-RELATED"/>
    <property type="match status" value="1"/>
</dbReference>
<dbReference type="InterPro" id="IPR050490">
    <property type="entry name" value="Bact_solute-bd_prot1"/>
</dbReference>
<dbReference type="OrthoDB" id="7918484at2"/>